<dbReference type="OrthoDB" id="9422159at2759"/>
<dbReference type="Pfam" id="PF02093">
    <property type="entry name" value="Gag_p30"/>
    <property type="match status" value="1"/>
</dbReference>
<protein>
    <recommendedName>
        <fullName evidence="1">Core shell protein Gag P30 domain-containing protein</fullName>
    </recommendedName>
</protein>
<name>A0A3L8Q786_CHLGU</name>
<dbReference type="SUPFAM" id="SSF47943">
    <property type="entry name" value="Retrovirus capsid protein, N-terminal core domain"/>
    <property type="match status" value="1"/>
</dbReference>
<evidence type="ECO:0000259" key="1">
    <source>
        <dbReference type="Pfam" id="PF02093"/>
    </source>
</evidence>
<dbReference type="InterPro" id="IPR003036">
    <property type="entry name" value="Gag_P30"/>
</dbReference>
<feature type="domain" description="Core shell protein Gag P30" evidence="1">
    <location>
        <begin position="26"/>
        <end position="108"/>
    </location>
</feature>
<dbReference type="AlphaFoldDB" id="A0A3L8Q786"/>
<dbReference type="Gene3D" id="1.10.375.10">
    <property type="entry name" value="Human Immunodeficiency Virus Type 1 Capsid Protein"/>
    <property type="match status" value="1"/>
</dbReference>
<gene>
    <name evidence="2" type="ORF">DV515_00018629</name>
</gene>
<comment type="caution">
    <text evidence="2">The sequence shown here is derived from an EMBL/GenBank/DDBJ whole genome shotgun (WGS) entry which is preliminary data.</text>
</comment>
<keyword evidence="3" id="KW-1185">Reference proteome</keyword>
<sequence length="109" mass="12282">MPPYCVLLLIGAEGPVLVKAPFSPVDLVIWKQLAGTYRENPDKVARLVKMIMKTQNSNWDDIQIILDTLTDSTVKEMVLKAAVERAREDIRNRLIMGTLDENFPTEDPG</sequence>
<dbReference type="GO" id="GO:0019068">
    <property type="term" value="P:virion assembly"/>
    <property type="evidence" value="ECO:0007669"/>
    <property type="project" value="InterPro"/>
</dbReference>
<organism evidence="2 3">
    <name type="scientific">Chloebia gouldiae</name>
    <name type="common">Gouldian finch</name>
    <name type="synonym">Erythrura gouldiae</name>
    <dbReference type="NCBI Taxonomy" id="44316"/>
    <lineage>
        <taxon>Eukaryota</taxon>
        <taxon>Metazoa</taxon>
        <taxon>Chordata</taxon>
        <taxon>Craniata</taxon>
        <taxon>Vertebrata</taxon>
        <taxon>Euteleostomi</taxon>
        <taxon>Archelosauria</taxon>
        <taxon>Archosauria</taxon>
        <taxon>Dinosauria</taxon>
        <taxon>Saurischia</taxon>
        <taxon>Theropoda</taxon>
        <taxon>Coelurosauria</taxon>
        <taxon>Aves</taxon>
        <taxon>Neognathae</taxon>
        <taxon>Neoaves</taxon>
        <taxon>Telluraves</taxon>
        <taxon>Australaves</taxon>
        <taxon>Passeriformes</taxon>
        <taxon>Passeroidea</taxon>
        <taxon>Passeridae</taxon>
        <taxon>Chloebia</taxon>
    </lineage>
</organism>
<dbReference type="InterPro" id="IPR050462">
    <property type="entry name" value="Retroviral_Gag-Pol_poly"/>
</dbReference>
<proteinExistence type="predicted"/>
<dbReference type="EMBL" id="QUSF01003982">
    <property type="protein sequence ID" value="RLV63089.1"/>
    <property type="molecule type" value="Genomic_DNA"/>
</dbReference>
<dbReference type="PANTHER" id="PTHR33166">
    <property type="entry name" value="GAG_P30 DOMAIN-CONTAINING PROTEIN"/>
    <property type="match status" value="1"/>
</dbReference>
<evidence type="ECO:0000313" key="3">
    <source>
        <dbReference type="Proteomes" id="UP000276834"/>
    </source>
</evidence>
<dbReference type="Proteomes" id="UP000276834">
    <property type="component" value="Unassembled WGS sequence"/>
</dbReference>
<reference evidence="2 3" key="1">
    <citation type="journal article" date="2018" name="Proc. R. Soc. B">
        <title>A non-coding region near Follistatin controls head colour polymorphism in the Gouldian finch.</title>
        <authorList>
            <person name="Toomey M.B."/>
            <person name="Marques C.I."/>
            <person name="Andrade P."/>
            <person name="Araujo P.M."/>
            <person name="Sabatino S."/>
            <person name="Gazda M.A."/>
            <person name="Afonso S."/>
            <person name="Lopes R.J."/>
            <person name="Corbo J.C."/>
            <person name="Carneiro M."/>
        </authorList>
    </citation>
    <scope>NUCLEOTIDE SEQUENCE [LARGE SCALE GENOMIC DNA]</scope>
    <source>
        <strain evidence="2">Red01</strain>
        <tissue evidence="2">Muscle</tissue>
    </source>
</reference>
<accession>A0A3L8Q786</accession>
<evidence type="ECO:0000313" key="2">
    <source>
        <dbReference type="EMBL" id="RLV63089.1"/>
    </source>
</evidence>
<dbReference type="InterPro" id="IPR008919">
    <property type="entry name" value="Retrov_capsid_N"/>
</dbReference>